<evidence type="ECO:0000313" key="2">
    <source>
        <dbReference type="EMBL" id="CAK7339848.1"/>
    </source>
</evidence>
<feature type="compositionally biased region" description="Polar residues" evidence="1">
    <location>
        <begin position="31"/>
        <end position="44"/>
    </location>
</feature>
<protein>
    <submittedName>
        <fullName evidence="2">Uncharacterized protein</fullName>
    </submittedName>
</protein>
<keyword evidence="3" id="KW-1185">Reference proteome</keyword>
<sequence length="54" mass="6388">MHENERNQTYLMNKENEVRVLEKKKSDRSDNFTNISKTTSSKARMNQEVVEIGE</sequence>
<proteinExistence type="predicted"/>
<feature type="compositionally biased region" description="Basic and acidic residues" evidence="1">
    <location>
        <begin position="21"/>
        <end position="30"/>
    </location>
</feature>
<reference evidence="2 3" key="1">
    <citation type="submission" date="2024-01" db="EMBL/GenBank/DDBJ databases">
        <authorList>
            <person name="Waweru B."/>
        </authorList>
    </citation>
    <scope>NUCLEOTIDE SEQUENCE [LARGE SCALE GENOMIC DNA]</scope>
</reference>
<accession>A0AAV1RW39</accession>
<feature type="non-terminal residue" evidence="2">
    <location>
        <position position="54"/>
    </location>
</feature>
<name>A0AAV1RW39_9ROSI</name>
<organism evidence="2 3">
    <name type="scientific">Dovyalis caffra</name>
    <dbReference type="NCBI Taxonomy" id="77055"/>
    <lineage>
        <taxon>Eukaryota</taxon>
        <taxon>Viridiplantae</taxon>
        <taxon>Streptophyta</taxon>
        <taxon>Embryophyta</taxon>
        <taxon>Tracheophyta</taxon>
        <taxon>Spermatophyta</taxon>
        <taxon>Magnoliopsida</taxon>
        <taxon>eudicotyledons</taxon>
        <taxon>Gunneridae</taxon>
        <taxon>Pentapetalae</taxon>
        <taxon>rosids</taxon>
        <taxon>fabids</taxon>
        <taxon>Malpighiales</taxon>
        <taxon>Salicaceae</taxon>
        <taxon>Flacourtieae</taxon>
        <taxon>Dovyalis</taxon>
    </lineage>
</organism>
<gene>
    <name evidence="2" type="ORF">DCAF_LOCUS14924</name>
</gene>
<comment type="caution">
    <text evidence="2">The sequence shown here is derived from an EMBL/GenBank/DDBJ whole genome shotgun (WGS) entry which is preliminary data.</text>
</comment>
<dbReference type="AlphaFoldDB" id="A0AAV1RW39"/>
<evidence type="ECO:0000256" key="1">
    <source>
        <dbReference type="SAM" id="MobiDB-lite"/>
    </source>
</evidence>
<dbReference type="Proteomes" id="UP001314170">
    <property type="component" value="Unassembled WGS sequence"/>
</dbReference>
<dbReference type="EMBL" id="CAWUPB010001159">
    <property type="protein sequence ID" value="CAK7339848.1"/>
    <property type="molecule type" value="Genomic_DNA"/>
</dbReference>
<feature type="region of interest" description="Disordered" evidence="1">
    <location>
        <begin position="21"/>
        <end position="54"/>
    </location>
</feature>
<evidence type="ECO:0000313" key="3">
    <source>
        <dbReference type="Proteomes" id="UP001314170"/>
    </source>
</evidence>